<keyword evidence="2" id="KW-1185">Reference proteome</keyword>
<name>A0A1G6MWV3_9GAMM</name>
<reference evidence="2" key="1">
    <citation type="submission" date="2016-10" db="EMBL/GenBank/DDBJ databases">
        <authorList>
            <person name="Varghese N."/>
            <person name="Submissions S."/>
        </authorList>
    </citation>
    <scope>NUCLEOTIDE SEQUENCE [LARGE SCALE GENOMIC DNA]</scope>
    <source>
        <strain evidence="2">DSM 26382</strain>
    </source>
</reference>
<evidence type="ECO:0000313" key="2">
    <source>
        <dbReference type="Proteomes" id="UP000199467"/>
    </source>
</evidence>
<gene>
    <name evidence="1" type="ORF">SAMN05216576_104249</name>
</gene>
<dbReference type="RefSeq" id="WP_017678112.1">
    <property type="nucleotide sequence ID" value="NZ_FMZQ01000004.1"/>
</dbReference>
<organism evidence="1 2">
    <name type="scientific">Ectopseudomonas chengduensis</name>
    <dbReference type="NCBI Taxonomy" id="489632"/>
    <lineage>
        <taxon>Bacteria</taxon>
        <taxon>Pseudomonadati</taxon>
        <taxon>Pseudomonadota</taxon>
        <taxon>Gammaproteobacteria</taxon>
        <taxon>Pseudomonadales</taxon>
        <taxon>Pseudomonadaceae</taxon>
        <taxon>Ectopseudomonas</taxon>
    </lineage>
</organism>
<dbReference type="GeneID" id="83640344"/>
<accession>A0A1G6MWV3</accession>
<proteinExistence type="predicted"/>
<dbReference type="AlphaFoldDB" id="A0A1G6MWV3"/>
<sequence length="106" mass="12595">MQLNRVEVFALHKLLQDDSQMAQTVISSSVRVHERVRTRAGFFSVLHLPRRLELSRELQERRWPFRLKRRRGVGYFVCWLEERSLCLEAVIERGECPADLVPELFT</sequence>
<protein>
    <submittedName>
        <fullName evidence="1">Uncharacterized protein</fullName>
    </submittedName>
</protein>
<dbReference type="EMBL" id="FMZQ01000004">
    <property type="protein sequence ID" value="SDC59911.1"/>
    <property type="molecule type" value="Genomic_DNA"/>
</dbReference>
<evidence type="ECO:0000313" key="1">
    <source>
        <dbReference type="EMBL" id="SDC59911.1"/>
    </source>
</evidence>
<dbReference type="Proteomes" id="UP000199467">
    <property type="component" value="Unassembled WGS sequence"/>
</dbReference>